<feature type="transmembrane region" description="Helical" evidence="1">
    <location>
        <begin position="76"/>
        <end position="95"/>
    </location>
</feature>
<protein>
    <submittedName>
        <fullName evidence="2">Uncharacterized protein</fullName>
    </submittedName>
</protein>
<evidence type="ECO:0000256" key="1">
    <source>
        <dbReference type="SAM" id="Phobius"/>
    </source>
</evidence>
<dbReference type="AlphaFoldDB" id="A0A7W8CV63"/>
<comment type="caution">
    <text evidence="2">The sequence shown here is derived from an EMBL/GenBank/DDBJ whole genome shotgun (WGS) entry which is preliminary data.</text>
</comment>
<dbReference type="EMBL" id="JACHHE010000007">
    <property type="protein sequence ID" value="MBB5181113.1"/>
    <property type="molecule type" value="Genomic_DNA"/>
</dbReference>
<organism evidence="2 3">
    <name type="scientific">Planococcus koreensis</name>
    <dbReference type="NCBI Taxonomy" id="112331"/>
    <lineage>
        <taxon>Bacteria</taxon>
        <taxon>Bacillati</taxon>
        <taxon>Bacillota</taxon>
        <taxon>Bacilli</taxon>
        <taxon>Bacillales</taxon>
        <taxon>Caryophanaceae</taxon>
        <taxon>Planococcus</taxon>
    </lineage>
</organism>
<keyword evidence="1" id="KW-0812">Transmembrane</keyword>
<keyword evidence="3" id="KW-1185">Reference proteome</keyword>
<name>A0A7W8CV63_9BACL</name>
<keyword evidence="1" id="KW-1133">Transmembrane helix</keyword>
<gene>
    <name evidence="2" type="ORF">HNQ44_002578</name>
</gene>
<accession>A0A7W8CV63</accession>
<keyword evidence="1" id="KW-0472">Membrane</keyword>
<sequence>MFDGQNKKQVADCISGDCNQHDFLRDAVAFTMLPNITNVLIFQALILVIVSYCCCGLSNLPAFFEDLFGTKHLGAIHRYLLTTWSMGGIIGPAIVSQI</sequence>
<evidence type="ECO:0000313" key="3">
    <source>
        <dbReference type="Proteomes" id="UP000525923"/>
    </source>
</evidence>
<dbReference type="Proteomes" id="UP000525923">
    <property type="component" value="Unassembled WGS sequence"/>
</dbReference>
<evidence type="ECO:0000313" key="2">
    <source>
        <dbReference type="EMBL" id="MBB5181113.1"/>
    </source>
</evidence>
<reference evidence="2 3" key="1">
    <citation type="submission" date="2020-08" db="EMBL/GenBank/DDBJ databases">
        <title>Genomic Encyclopedia of Type Strains, Phase IV (KMG-IV): sequencing the most valuable type-strain genomes for metagenomic binning, comparative biology and taxonomic classification.</title>
        <authorList>
            <person name="Goeker M."/>
        </authorList>
    </citation>
    <scope>NUCLEOTIDE SEQUENCE [LARGE SCALE GENOMIC DNA]</scope>
    <source>
        <strain evidence="2 3">DSM 15895</strain>
    </source>
</reference>
<dbReference type="RefSeq" id="WP_175580286.1">
    <property type="nucleotide sequence ID" value="NZ_JACHHE010000007.1"/>
</dbReference>
<proteinExistence type="predicted"/>
<feature type="transmembrane region" description="Helical" evidence="1">
    <location>
        <begin position="40"/>
        <end position="64"/>
    </location>
</feature>